<dbReference type="Pfam" id="PF07686">
    <property type="entry name" value="V-set"/>
    <property type="match status" value="1"/>
</dbReference>
<dbReference type="InterPro" id="IPR007110">
    <property type="entry name" value="Ig-like_dom"/>
</dbReference>
<name>A0A8V1A330_CHICK</name>
<reference evidence="8" key="1">
    <citation type="submission" date="2020-11" db="EMBL/GenBank/DDBJ databases">
        <title>Gallus gallus (Chicken) genome, bGalGal1, GRCg7b, maternal haplotype autosomes + Z &amp; W.</title>
        <authorList>
            <person name="Warren W."/>
            <person name="Formenti G."/>
            <person name="Fedrigo O."/>
            <person name="Haase B."/>
            <person name="Mountcastle J."/>
            <person name="Balacco J."/>
            <person name="Tracey A."/>
            <person name="Schneider V."/>
            <person name="Okimoto R."/>
            <person name="Cheng H."/>
            <person name="Hawken R."/>
            <person name="Howe K."/>
            <person name="Jarvis E.D."/>
        </authorList>
    </citation>
    <scope>NUCLEOTIDE SEQUENCE [LARGE SCALE GENOMIC DNA]</scope>
    <source>
        <strain evidence="8">Broiler</strain>
    </source>
</reference>
<dbReference type="PANTHER" id="PTHR19367">
    <property type="entry name" value="T-CELL RECEPTOR ALPHA CHAIN V REGION"/>
    <property type="match status" value="1"/>
</dbReference>
<evidence type="ECO:0000256" key="6">
    <source>
        <dbReference type="SAM" id="SignalP"/>
    </source>
</evidence>
<evidence type="ECO:0000256" key="5">
    <source>
        <dbReference type="ARBA" id="ARBA00043266"/>
    </source>
</evidence>
<keyword evidence="3" id="KW-0675">Receptor</keyword>
<sequence>MSGHCLVAFTFLPQWCGCNEIHAKKSAVTVQAGWTETLQCTYSSSASYIYVAWYRQLPNRSLQYLLQSKGRGGSYNHTAPFARLRFSSQADESSGTLVISGLQLEDSALYLCTLLGPQ</sequence>
<evidence type="ECO:0000256" key="2">
    <source>
        <dbReference type="ARBA" id="ARBA00023130"/>
    </source>
</evidence>
<reference evidence="8" key="3">
    <citation type="submission" date="2025-09" db="UniProtKB">
        <authorList>
            <consortium name="Ensembl"/>
        </authorList>
    </citation>
    <scope>IDENTIFICATION</scope>
    <source>
        <strain evidence="8">broiler</strain>
    </source>
</reference>
<keyword evidence="9" id="KW-1185">Reference proteome</keyword>
<dbReference type="InterPro" id="IPR036179">
    <property type="entry name" value="Ig-like_dom_sf"/>
</dbReference>
<feature type="chain" id="PRO_5036465530" description="Ig-like domain-containing protein" evidence="6">
    <location>
        <begin position="19"/>
        <end position="118"/>
    </location>
</feature>
<keyword evidence="4" id="KW-0393">Immunoglobulin domain</keyword>
<dbReference type="GO" id="GO:0002250">
    <property type="term" value="P:adaptive immune response"/>
    <property type="evidence" value="ECO:0007669"/>
    <property type="project" value="UniProtKB-KW"/>
</dbReference>
<dbReference type="InterPro" id="IPR051287">
    <property type="entry name" value="TCR_variable_region"/>
</dbReference>
<protein>
    <recommendedName>
        <fullName evidence="7">Ig-like domain-containing protein</fullName>
    </recommendedName>
</protein>
<dbReference type="Proteomes" id="UP000000539">
    <property type="component" value="Chromosome 27"/>
</dbReference>
<feature type="signal peptide" evidence="6">
    <location>
        <begin position="1"/>
        <end position="18"/>
    </location>
</feature>
<evidence type="ECO:0000256" key="4">
    <source>
        <dbReference type="ARBA" id="ARBA00023319"/>
    </source>
</evidence>
<evidence type="ECO:0000256" key="1">
    <source>
        <dbReference type="ARBA" id="ARBA00022729"/>
    </source>
</evidence>
<dbReference type="AlphaFoldDB" id="A0A8V1A330"/>
<dbReference type="InterPro" id="IPR013106">
    <property type="entry name" value="Ig_V-set"/>
</dbReference>
<dbReference type="FunCoup" id="A0A8V1A330">
    <property type="interactions" value="121"/>
</dbReference>
<dbReference type="SMART" id="SM00406">
    <property type="entry name" value="IGv"/>
    <property type="match status" value="1"/>
</dbReference>
<evidence type="ECO:0000313" key="8">
    <source>
        <dbReference type="Ensembl" id="ENSGALP00010038427.1"/>
    </source>
</evidence>
<dbReference type="SUPFAM" id="SSF48726">
    <property type="entry name" value="Immunoglobulin"/>
    <property type="match status" value="1"/>
</dbReference>
<feature type="domain" description="Ig-like" evidence="7">
    <location>
        <begin position="13"/>
        <end position="118"/>
    </location>
</feature>
<organism evidence="8 9">
    <name type="scientific">Gallus gallus</name>
    <name type="common">Chicken</name>
    <dbReference type="NCBI Taxonomy" id="9031"/>
    <lineage>
        <taxon>Eukaryota</taxon>
        <taxon>Metazoa</taxon>
        <taxon>Chordata</taxon>
        <taxon>Craniata</taxon>
        <taxon>Vertebrata</taxon>
        <taxon>Euteleostomi</taxon>
        <taxon>Archelosauria</taxon>
        <taxon>Archosauria</taxon>
        <taxon>Dinosauria</taxon>
        <taxon>Saurischia</taxon>
        <taxon>Theropoda</taxon>
        <taxon>Coelurosauria</taxon>
        <taxon>Aves</taxon>
        <taxon>Neognathae</taxon>
        <taxon>Galloanserae</taxon>
        <taxon>Galliformes</taxon>
        <taxon>Phasianidae</taxon>
        <taxon>Phasianinae</taxon>
        <taxon>Gallus</taxon>
    </lineage>
</organism>
<keyword evidence="1 6" id="KW-0732">Signal</keyword>
<keyword evidence="2" id="KW-1064">Adaptive immunity</keyword>
<dbReference type="PROSITE" id="PS50835">
    <property type="entry name" value="IG_LIKE"/>
    <property type="match status" value="1"/>
</dbReference>
<keyword evidence="5" id="KW-0391">Immunity</keyword>
<dbReference type="PANTHER" id="PTHR19367:SF45">
    <property type="entry name" value="IG-LIKE DOMAIN-CONTAINING PROTEIN"/>
    <property type="match status" value="1"/>
</dbReference>
<evidence type="ECO:0000256" key="3">
    <source>
        <dbReference type="ARBA" id="ARBA00023170"/>
    </source>
</evidence>
<dbReference type="GeneTree" id="ENSGT01080000258364"/>
<keyword evidence="5" id="KW-1279">T cell receptor</keyword>
<dbReference type="Ensembl" id="ENSGALT00010062172.1">
    <property type="protein sequence ID" value="ENSGALP00010038427.1"/>
    <property type="gene ID" value="ENSGALG00010025476.1"/>
</dbReference>
<accession>A0A8V1A330</accession>
<dbReference type="InterPro" id="IPR013783">
    <property type="entry name" value="Ig-like_fold"/>
</dbReference>
<evidence type="ECO:0000313" key="9">
    <source>
        <dbReference type="Proteomes" id="UP000000539"/>
    </source>
</evidence>
<reference evidence="8" key="2">
    <citation type="submission" date="2025-08" db="UniProtKB">
        <authorList>
            <consortium name="Ensembl"/>
        </authorList>
    </citation>
    <scope>IDENTIFICATION</scope>
    <source>
        <strain evidence="8">broiler</strain>
    </source>
</reference>
<dbReference type="Gene3D" id="2.60.40.10">
    <property type="entry name" value="Immunoglobulins"/>
    <property type="match status" value="1"/>
</dbReference>
<proteinExistence type="predicted"/>
<dbReference type="GO" id="GO:0042101">
    <property type="term" value="C:T cell receptor complex"/>
    <property type="evidence" value="ECO:0007669"/>
    <property type="project" value="UniProtKB-KW"/>
</dbReference>
<evidence type="ECO:0000259" key="7">
    <source>
        <dbReference type="PROSITE" id="PS50835"/>
    </source>
</evidence>